<keyword evidence="3" id="KW-1185">Reference proteome</keyword>
<name>A0A6G1IFN8_9PLEO</name>
<dbReference type="InterPro" id="IPR010730">
    <property type="entry name" value="HET"/>
</dbReference>
<evidence type="ECO:0000313" key="2">
    <source>
        <dbReference type="EMBL" id="KAF2677047.1"/>
    </source>
</evidence>
<dbReference type="Pfam" id="PF06985">
    <property type="entry name" value="HET"/>
    <property type="match status" value="1"/>
</dbReference>
<feature type="domain" description="Heterokaryon incompatibility" evidence="1">
    <location>
        <begin position="195"/>
        <end position="356"/>
    </location>
</feature>
<organism evidence="2 3">
    <name type="scientific">Lentithecium fluviatile CBS 122367</name>
    <dbReference type="NCBI Taxonomy" id="1168545"/>
    <lineage>
        <taxon>Eukaryota</taxon>
        <taxon>Fungi</taxon>
        <taxon>Dikarya</taxon>
        <taxon>Ascomycota</taxon>
        <taxon>Pezizomycotina</taxon>
        <taxon>Dothideomycetes</taxon>
        <taxon>Pleosporomycetidae</taxon>
        <taxon>Pleosporales</taxon>
        <taxon>Massarineae</taxon>
        <taxon>Lentitheciaceae</taxon>
        <taxon>Lentithecium</taxon>
    </lineage>
</organism>
<dbReference type="PANTHER" id="PTHR33112">
    <property type="entry name" value="DOMAIN PROTEIN, PUTATIVE-RELATED"/>
    <property type="match status" value="1"/>
</dbReference>
<sequence length="693" mass="78328">MAHPRSLVCDRCWTRLFDTSAYEDVCHLRRRNGGGLCSVEFEITLRHAVEEKECSLCRFIWALGGRGSGNIADLLDERITVTLAPLIGIRTSPIIYNITFDLRQTEFDPAVQELIMYTQSEDPAAQYVKLRPVQRDVSVEATLYQLRSWMRDCEAHQDCSPKSDVELPTRVIEVSPPGHPDLPRLTRPGSRKGSYATLSYCWGPRPSGLLTTLNVEQYMQQLPLEHLPQSAQDAISIAKAIPVDYLWIDSLCILQDSENDKAREIANMANIYSRSFVTIAAASSEDMADGFLQKRPDRLGYYEHPGCSLPLPGSIAVPFRIASGDFGTVRLQCFKCHMFHDDANEPINKRAWTLQEQALAQRLLVYSSQTLRWCCRTGSSNLGSSLHYRPFETSAATLARVPTDRTKALSQWVKLLNAYDARKMSNNSDRLPALAALAEQYADVLGPGYFAGLWQHDLLFQLCWRRREIIHWGFIDAKGSQDYVISHFEQYRAPSWSWVSTYNLVVVAPTLYFGTGAAPECEIIQVETILKHSNIPYGEVIGGHLIIRGKLRDAFLVGRQVGATQDDRFVWASDLIASTAAADEHYLKDKPLRWKCYVQCILDNPYDWHPYDWGRNLARAEQHHGLGHWQTQPVKCFLLEENCGLLLEEVHSSDTDAKRYRRLGVCATKALGGSSVRLCHDFVDVPLVDITIV</sequence>
<evidence type="ECO:0000259" key="1">
    <source>
        <dbReference type="Pfam" id="PF06985"/>
    </source>
</evidence>
<dbReference type="Proteomes" id="UP000799291">
    <property type="component" value="Unassembled WGS sequence"/>
</dbReference>
<dbReference type="PANTHER" id="PTHR33112:SF16">
    <property type="entry name" value="HETEROKARYON INCOMPATIBILITY DOMAIN-CONTAINING PROTEIN"/>
    <property type="match status" value="1"/>
</dbReference>
<reference evidence="2" key="1">
    <citation type="journal article" date="2020" name="Stud. Mycol.">
        <title>101 Dothideomycetes genomes: a test case for predicting lifestyles and emergence of pathogens.</title>
        <authorList>
            <person name="Haridas S."/>
            <person name="Albert R."/>
            <person name="Binder M."/>
            <person name="Bloem J."/>
            <person name="Labutti K."/>
            <person name="Salamov A."/>
            <person name="Andreopoulos B."/>
            <person name="Baker S."/>
            <person name="Barry K."/>
            <person name="Bills G."/>
            <person name="Bluhm B."/>
            <person name="Cannon C."/>
            <person name="Castanera R."/>
            <person name="Culley D."/>
            <person name="Daum C."/>
            <person name="Ezra D."/>
            <person name="Gonzalez J."/>
            <person name="Henrissat B."/>
            <person name="Kuo A."/>
            <person name="Liang C."/>
            <person name="Lipzen A."/>
            <person name="Lutzoni F."/>
            <person name="Magnuson J."/>
            <person name="Mondo S."/>
            <person name="Nolan M."/>
            <person name="Ohm R."/>
            <person name="Pangilinan J."/>
            <person name="Park H.-J."/>
            <person name="Ramirez L."/>
            <person name="Alfaro M."/>
            <person name="Sun H."/>
            <person name="Tritt A."/>
            <person name="Yoshinaga Y."/>
            <person name="Zwiers L.-H."/>
            <person name="Turgeon B."/>
            <person name="Goodwin S."/>
            <person name="Spatafora J."/>
            <person name="Crous P."/>
            <person name="Grigoriev I."/>
        </authorList>
    </citation>
    <scope>NUCLEOTIDE SEQUENCE</scope>
    <source>
        <strain evidence="2">CBS 122367</strain>
    </source>
</reference>
<evidence type="ECO:0000313" key="3">
    <source>
        <dbReference type="Proteomes" id="UP000799291"/>
    </source>
</evidence>
<protein>
    <submittedName>
        <fullName evidence="2">HET-domain-containing protein</fullName>
    </submittedName>
</protein>
<accession>A0A6G1IFN8</accession>
<proteinExistence type="predicted"/>
<dbReference type="EMBL" id="MU005626">
    <property type="protein sequence ID" value="KAF2677047.1"/>
    <property type="molecule type" value="Genomic_DNA"/>
</dbReference>
<dbReference type="AlphaFoldDB" id="A0A6G1IFN8"/>
<gene>
    <name evidence="2" type="ORF">K458DRAFT_424238</name>
</gene>
<dbReference type="OrthoDB" id="5125733at2759"/>